<feature type="compositionally biased region" description="Polar residues" evidence="1">
    <location>
        <begin position="1"/>
        <end position="10"/>
    </location>
</feature>
<evidence type="ECO:0000256" key="1">
    <source>
        <dbReference type="SAM" id="MobiDB-lite"/>
    </source>
</evidence>
<dbReference type="AlphaFoldDB" id="A0A645IQ88"/>
<organism evidence="2">
    <name type="scientific">bioreactor metagenome</name>
    <dbReference type="NCBI Taxonomy" id="1076179"/>
    <lineage>
        <taxon>unclassified sequences</taxon>
        <taxon>metagenomes</taxon>
        <taxon>ecological metagenomes</taxon>
    </lineage>
</organism>
<dbReference type="EMBL" id="VSSQ01120719">
    <property type="protein sequence ID" value="MPN53525.1"/>
    <property type="molecule type" value="Genomic_DNA"/>
</dbReference>
<protein>
    <submittedName>
        <fullName evidence="2">Uncharacterized protein</fullName>
    </submittedName>
</protein>
<proteinExistence type="predicted"/>
<reference evidence="2" key="1">
    <citation type="submission" date="2019-08" db="EMBL/GenBank/DDBJ databases">
        <authorList>
            <person name="Kucharzyk K."/>
            <person name="Murdoch R.W."/>
            <person name="Higgins S."/>
            <person name="Loffler F."/>
        </authorList>
    </citation>
    <scope>NUCLEOTIDE SEQUENCE</scope>
</reference>
<gene>
    <name evidence="2" type="ORF">SDC9_201189</name>
</gene>
<sequence>MGVSITAQQQHLEKQHAGRPYTRTATKPGKNELPNDGLHLEEQEGACKNCQGKCRHG</sequence>
<accession>A0A645IQ88</accession>
<comment type="caution">
    <text evidence="2">The sequence shown here is derived from an EMBL/GenBank/DDBJ whole genome shotgun (WGS) entry which is preliminary data.</text>
</comment>
<evidence type="ECO:0000313" key="2">
    <source>
        <dbReference type="EMBL" id="MPN53525.1"/>
    </source>
</evidence>
<feature type="region of interest" description="Disordered" evidence="1">
    <location>
        <begin position="1"/>
        <end position="37"/>
    </location>
</feature>
<name>A0A645IQ88_9ZZZZ</name>